<evidence type="ECO:0000256" key="5">
    <source>
        <dbReference type="SAM" id="MobiDB-lite"/>
    </source>
</evidence>
<dbReference type="EMBL" id="JABSTU010003900">
    <property type="protein sequence ID" value="KAH7964494.1"/>
    <property type="molecule type" value="Genomic_DNA"/>
</dbReference>
<keyword evidence="4 6" id="KW-0472">Membrane</keyword>
<keyword evidence="3 6" id="KW-1133">Transmembrane helix</keyword>
<dbReference type="AlphaFoldDB" id="A0A9J6D0M9"/>
<feature type="transmembrane region" description="Helical" evidence="6">
    <location>
        <begin position="246"/>
        <end position="271"/>
    </location>
</feature>
<dbReference type="VEuPathDB" id="VectorBase:LOC119184961"/>
<name>A0A9J6D0M9_RHIMP</name>
<evidence type="ECO:0000313" key="7">
    <source>
        <dbReference type="EMBL" id="KAH7964494.1"/>
    </source>
</evidence>
<dbReference type="InterPro" id="IPR008952">
    <property type="entry name" value="Tetraspanin_EC2_sf"/>
</dbReference>
<feature type="transmembrane region" description="Helical" evidence="6">
    <location>
        <begin position="208"/>
        <end position="226"/>
    </location>
</feature>
<evidence type="ECO:0000256" key="2">
    <source>
        <dbReference type="ARBA" id="ARBA00022692"/>
    </source>
</evidence>
<proteinExistence type="predicted"/>
<sequence>MDRDSVRLFSKPTTSAGISPTGTRAGPSSTGKMPTEIASAKAGAASRTFPTAMTSRGPGVMSQAPVIGRANGVVRTGVGPAAKGPAIPGGNATVTQNPGVAPAAAPATAVGAVPTSYGPAFAVGQTAQPASANSFTIGPGPGFPVAEIGASRGVPKVGTGAPMPFSPVLESALFADSEGDEEPDYELSDTTILDVNPYLLLPLSGCNFFFIAASVLVFLGALYAYFDQVSTPTATSANTWLVYLLLHLEIVLMVLSLGVFIVASIGFIGALRENIELLDLYTTLQGSFVTTEAVFIVMLFFLPIIGREFVISHITTEFIVHYRDKLDYQREIDYVQSSLHCCGMTDNSYGDWNANPYFNCSPTNPSAERCSVPPS</sequence>
<evidence type="ECO:0000256" key="3">
    <source>
        <dbReference type="ARBA" id="ARBA00022989"/>
    </source>
</evidence>
<evidence type="ECO:0000256" key="6">
    <source>
        <dbReference type="SAM" id="Phobius"/>
    </source>
</evidence>
<evidence type="ECO:0008006" key="9">
    <source>
        <dbReference type="Google" id="ProtNLM"/>
    </source>
</evidence>
<feature type="transmembrane region" description="Helical" evidence="6">
    <location>
        <begin position="283"/>
        <end position="305"/>
    </location>
</feature>
<protein>
    <recommendedName>
        <fullName evidence="9">Tetraspanin</fullName>
    </recommendedName>
</protein>
<comment type="subcellular location">
    <subcellularLocation>
        <location evidence="1">Membrane</location>
        <topology evidence="1">Multi-pass membrane protein</topology>
    </subcellularLocation>
</comment>
<dbReference type="PANTHER" id="PTHR19282">
    <property type="entry name" value="TETRASPANIN"/>
    <property type="match status" value="1"/>
</dbReference>
<evidence type="ECO:0000256" key="4">
    <source>
        <dbReference type="ARBA" id="ARBA00023136"/>
    </source>
</evidence>
<reference evidence="7" key="1">
    <citation type="journal article" date="2020" name="Cell">
        <title>Large-Scale Comparative Analyses of Tick Genomes Elucidate Their Genetic Diversity and Vector Capacities.</title>
        <authorList>
            <consortium name="Tick Genome and Microbiome Consortium (TIGMIC)"/>
            <person name="Jia N."/>
            <person name="Wang J."/>
            <person name="Shi W."/>
            <person name="Du L."/>
            <person name="Sun Y."/>
            <person name="Zhan W."/>
            <person name="Jiang J.F."/>
            <person name="Wang Q."/>
            <person name="Zhang B."/>
            <person name="Ji P."/>
            <person name="Bell-Sakyi L."/>
            <person name="Cui X.M."/>
            <person name="Yuan T.T."/>
            <person name="Jiang B.G."/>
            <person name="Yang W.F."/>
            <person name="Lam T.T."/>
            <person name="Chang Q.C."/>
            <person name="Ding S.J."/>
            <person name="Wang X.J."/>
            <person name="Zhu J.G."/>
            <person name="Ruan X.D."/>
            <person name="Zhao L."/>
            <person name="Wei J.T."/>
            <person name="Ye R.Z."/>
            <person name="Que T.C."/>
            <person name="Du C.H."/>
            <person name="Zhou Y.H."/>
            <person name="Cheng J.X."/>
            <person name="Dai P.F."/>
            <person name="Guo W.B."/>
            <person name="Han X.H."/>
            <person name="Huang E.J."/>
            <person name="Li L.F."/>
            <person name="Wei W."/>
            <person name="Gao Y.C."/>
            <person name="Liu J.Z."/>
            <person name="Shao H.Z."/>
            <person name="Wang X."/>
            <person name="Wang C.C."/>
            <person name="Yang T.C."/>
            <person name="Huo Q.B."/>
            <person name="Li W."/>
            <person name="Chen H.Y."/>
            <person name="Chen S.E."/>
            <person name="Zhou L.G."/>
            <person name="Ni X.B."/>
            <person name="Tian J.H."/>
            <person name="Sheng Y."/>
            <person name="Liu T."/>
            <person name="Pan Y.S."/>
            <person name="Xia L.Y."/>
            <person name="Li J."/>
            <person name="Zhao F."/>
            <person name="Cao W.C."/>
        </authorList>
    </citation>
    <scope>NUCLEOTIDE SEQUENCE</scope>
    <source>
        <strain evidence="7">Rmic-2018</strain>
    </source>
</reference>
<gene>
    <name evidence="7" type="ORF">HPB51_027266</name>
</gene>
<accession>A0A9J6D0M9</accession>
<keyword evidence="8" id="KW-1185">Reference proteome</keyword>
<organism evidence="7 8">
    <name type="scientific">Rhipicephalus microplus</name>
    <name type="common">Cattle tick</name>
    <name type="synonym">Boophilus microplus</name>
    <dbReference type="NCBI Taxonomy" id="6941"/>
    <lineage>
        <taxon>Eukaryota</taxon>
        <taxon>Metazoa</taxon>
        <taxon>Ecdysozoa</taxon>
        <taxon>Arthropoda</taxon>
        <taxon>Chelicerata</taxon>
        <taxon>Arachnida</taxon>
        <taxon>Acari</taxon>
        <taxon>Parasitiformes</taxon>
        <taxon>Ixodida</taxon>
        <taxon>Ixodoidea</taxon>
        <taxon>Ixodidae</taxon>
        <taxon>Rhipicephalinae</taxon>
        <taxon>Rhipicephalus</taxon>
        <taxon>Boophilus</taxon>
    </lineage>
</organism>
<dbReference type="InterPro" id="IPR018499">
    <property type="entry name" value="Tetraspanin/Peripherin"/>
</dbReference>
<evidence type="ECO:0000313" key="8">
    <source>
        <dbReference type="Proteomes" id="UP000821866"/>
    </source>
</evidence>
<feature type="compositionally biased region" description="Polar residues" evidence="5">
    <location>
        <begin position="11"/>
        <end position="32"/>
    </location>
</feature>
<keyword evidence="2 6" id="KW-0812">Transmembrane</keyword>
<reference evidence="7" key="2">
    <citation type="submission" date="2021-09" db="EMBL/GenBank/DDBJ databases">
        <authorList>
            <person name="Jia N."/>
            <person name="Wang J."/>
            <person name="Shi W."/>
            <person name="Du L."/>
            <person name="Sun Y."/>
            <person name="Zhan W."/>
            <person name="Jiang J."/>
            <person name="Wang Q."/>
            <person name="Zhang B."/>
            <person name="Ji P."/>
            <person name="Sakyi L.B."/>
            <person name="Cui X."/>
            <person name="Yuan T."/>
            <person name="Jiang B."/>
            <person name="Yang W."/>
            <person name="Lam T.T.-Y."/>
            <person name="Chang Q."/>
            <person name="Ding S."/>
            <person name="Wang X."/>
            <person name="Zhu J."/>
            <person name="Ruan X."/>
            <person name="Zhao L."/>
            <person name="Wei J."/>
            <person name="Que T."/>
            <person name="Du C."/>
            <person name="Cheng J."/>
            <person name="Dai P."/>
            <person name="Han X."/>
            <person name="Huang E."/>
            <person name="Gao Y."/>
            <person name="Liu J."/>
            <person name="Shao H."/>
            <person name="Ye R."/>
            <person name="Li L."/>
            <person name="Wei W."/>
            <person name="Wang X."/>
            <person name="Wang C."/>
            <person name="Huo Q."/>
            <person name="Li W."/>
            <person name="Guo W."/>
            <person name="Chen H."/>
            <person name="Chen S."/>
            <person name="Zhou L."/>
            <person name="Zhou L."/>
            <person name="Ni X."/>
            <person name="Tian J."/>
            <person name="Zhou Y."/>
            <person name="Sheng Y."/>
            <person name="Liu T."/>
            <person name="Pan Y."/>
            <person name="Xia L."/>
            <person name="Li J."/>
            <person name="Zhao F."/>
            <person name="Cao W."/>
        </authorList>
    </citation>
    <scope>NUCLEOTIDE SEQUENCE</scope>
    <source>
        <strain evidence="7">Rmic-2018</strain>
        <tissue evidence="7">Larvae</tissue>
    </source>
</reference>
<comment type="caution">
    <text evidence="7">The sequence shown here is derived from an EMBL/GenBank/DDBJ whole genome shotgun (WGS) entry which is preliminary data.</text>
</comment>
<dbReference type="VEuPathDB" id="VectorBase:LOC119184960"/>
<dbReference type="SUPFAM" id="SSF48652">
    <property type="entry name" value="Tetraspanin"/>
    <property type="match status" value="1"/>
</dbReference>
<dbReference type="Proteomes" id="UP000821866">
    <property type="component" value="Unassembled WGS sequence"/>
</dbReference>
<dbReference type="Pfam" id="PF00335">
    <property type="entry name" value="Tetraspanin"/>
    <property type="match status" value="1"/>
</dbReference>
<feature type="region of interest" description="Disordered" evidence="5">
    <location>
        <begin position="1"/>
        <end position="63"/>
    </location>
</feature>
<evidence type="ECO:0000256" key="1">
    <source>
        <dbReference type="ARBA" id="ARBA00004141"/>
    </source>
</evidence>
<dbReference type="Gene3D" id="1.10.1450.10">
    <property type="entry name" value="Tetraspanin"/>
    <property type="match status" value="1"/>
</dbReference>
<dbReference type="GO" id="GO:0016020">
    <property type="term" value="C:membrane"/>
    <property type="evidence" value="ECO:0007669"/>
    <property type="project" value="UniProtKB-SubCell"/>
</dbReference>